<organism evidence="19 20">
    <name type="scientific">Strongyloides stercoralis</name>
    <name type="common">Threadworm</name>
    <dbReference type="NCBI Taxonomy" id="6248"/>
    <lineage>
        <taxon>Eukaryota</taxon>
        <taxon>Metazoa</taxon>
        <taxon>Ecdysozoa</taxon>
        <taxon>Nematoda</taxon>
        <taxon>Chromadorea</taxon>
        <taxon>Rhabditida</taxon>
        <taxon>Tylenchina</taxon>
        <taxon>Panagrolaimomorpha</taxon>
        <taxon>Strongyloidoidea</taxon>
        <taxon>Strongyloididae</taxon>
        <taxon>Strongyloides</taxon>
    </lineage>
</organism>
<evidence type="ECO:0000256" key="3">
    <source>
        <dbReference type="ARBA" id="ARBA00007193"/>
    </source>
</evidence>
<evidence type="ECO:0000256" key="6">
    <source>
        <dbReference type="ARBA" id="ARBA00022538"/>
    </source>
</evidence>
<evidence type="ECO:0000313" key="20">
    <source>
        <dbReference type="WBParaSite" id="TCONS_00013199.p1"/>
    </source>
</evidence>
<dbReference type="PANTHER" id="PTHR12454:SF11">
    <property type="entry name" value="GH25683P"/>
    <property type="match status" value="1"/>
</dbReference>
<dbReference type="Proteomes" id="UP000035681">
    <property type="component" value="Unplaced"/>
</dbReference>
<evidence type="ECO:0000256" key="12">
    <source>
        <dbReference type="ARBA" id="ARBA00023065"/>
    </source>
</evidence>
<evidence type="ECO:0000256" key="14">
    <source>
        <dbReference type="ARBA" id="ARBA00023180"/>
    </source>
</evidence>
<dbReference type="Pfam" id="PF00858">
    <property type="entry name" value="ASC"/>
    <property type="match status" value="1"/>
</dbReference>
<dbReference type="Pfam" id="PF05197">
    <property type="entry name" value="TRIC"/>
    <property type="match status" value="1"/>
</dbReference>
<feature type="transmembrane region" description="Helical" evidence="18">
    <location>
        <begin position="678"/>
        <end position="698"/>
    </location>
</feature>
<evidence type="ECO:0000256" key="15">
    <source>
        <dbReference type="ARBA" id="ARBA00023201"/>
    </source>
</evidence>
<evidence type="ECO:0000256" key="11">
    <source>
        <dbReference type="ARBA" id="ARBA00023053"/>
    </source>
</evidence>
<reference evidence="20" key="1">
    <citation type="submission" date="2024-02" db="UniProtKB">
        <authorList>
            <consortium name="WormBaseParasite"/>
        </authorList>
    </citation>
    <scope>IDENTIFICATION</scope>
</reference>
<evidence type="ECO:0000256" key="10">
    <source>
        <dbReference type="ARBA" id="ARBA00022989"/>
    </source>
</evidence>
<dbReference type="InterPro" id="IPR001873">
    <property type="entry name" value="ENaC"/>
</dbReference>
<keyword evidence="10 18" id="KW-1133">Transmembrane helix</keyword>
<dbReference type="GO" id="GO:0012505">
    <property type="term" value="C:endomembrane system"/>
    <property type="evidence" value="ECO:0007669"/>
    <property type="project" value="UniProtKB-SubCell"/>
</dbReference>
<keyword evidence="11" id="KW-0915">Sodium</keyword>
<evidence type="ECO:0000256" key="13">
    <source>
        <dbReference type="ARBA" id="ARBA00023136"/>
    </source>
</evidence>
<dbReference type="InterPro" id="IPR007866">
    <property type="entry name" value="TRIC_channel"/>
</dbReference>
<evidence type="ECO:0000256" key="4">
    <source>
        <dbReference type="ARBA" id="ARBA00022448"/>
    </source>
</evidence>
<dbReference type="AlphaFoldDB" id="A0AAF5DIJ8"/>
<evidence type="ECO:0000313" key="19">
    <source>
        <dbReference type="Proteomes" id="UP000035681"/>
    </source>
</evidence>
<keyword evidence="7 17" id="KW-0812">Transmembrane</keyword>
<name>A0AAF5DIJ8_STRER</name>
<keyword evidence="12 17" id="KW-0406">Ion transport</keyword>
<comment type="similarity">
    <text evidence="2">Belongs to the TMEM38 family.</text>
</comment>
<dbReference type="PANTHER" id="PTHR12454">
    <property type="entry name" value="TRIMERIC INTRACELLULAR CATION CHANNEL"/>
    <property type="match status" value="1"/>
</dbReference>
<evidence type="ECO:0000256" key="17">
    <source>
        <dbReference type="RuleBase" id="RU000679"/>
    </source>
</evidence>
<sequence length="760" mass="87250">MNDNNVKNEEKYSFKSKTEFLKKTLSEDYPGLDYLGVHNVLHAKAFWYKVLWISALIVCFIFGIYTVFIVIKEYHGKPSATKITVHSVQELLLPQITICPTNPMTLNINKMVEGLFIKNNITNWNMTHVQNFANFMLLGSGFHKVDLGFLETINITQMTNLYDIFRQNSTVLDYFSEFFNTYGLQCSQLFKSCSLGSEKLDCCKIMIPTYTIRRGRCFRTVELKQKTFDELGKLKLEIRKPKSMLKNEKNVDIIAFIGEHKESLAPFPRYYINEGKWVRMRIFAKYINLIERDGICTDQVNSISKASCYLRDWMKTKVEDPLNCTFPFVSLSKEVKLDGCRPEKLAKVYRNIDDANYITHNCILSCDRWEYTVVSETPRSLINFDDGKKIDFDYRLDVSYNDLQYEVIEEVLTISFATLISLIGGQFSLFLGSSLLNFIQAIIMVIILTKRLFKVSQRKDYYKYISNMGMLSTVGVDQQTLMDISSNMQRLKMYPYFDTAHYLLAIISVREDLGTNGTFFSRKHPLSCWLSSMVVCFAGSFLANFLLGEPVIAPFKRHDDILLATFVWYLVFYSPFDIVYKLAKVTPIKIFLSILKETQRAYKVSHGVTYAAKLYPNAYLVHVAVGTAKGAGAGIIKVFEQLVRGVWMPQQNEILRPSFQTKACVAAAIIFTLNKHSIYITASYDLIYLAIVAFFVYFKLSSIFLSVHDAFAPFENLFCAVFMGGIWDALTRALAASRERKAANGKVENNSIPQENKKEQ</sequence>
<evidence type="ECO:0000256" key="5">
    <source>
        <dbReference type="ARBA" id="ARBA00022461"/>
    </source>
</evidence>
<keyword evidence="5 17" id="KW-0894">Sodium channel</keyword>
<comment type="subcellular location">
    <subcellularLocation>
        <location evidence="1">Endomembrane system</location>
        <topology evidence="1">Multi-pass membrane protein</topology>
    </subcellularLocation>
</comment>
<evidence type="ECO:0000256" key="2">
    <source>
        <dbReference type="ARBA" id="ARBA00005766"/>
    </source>
</evidence>
<comment type="similarity">
    <text evidence="3 17">Belongs to the amiloride-sensitive sodium channel (TC 1.A.6) family.</text>
</comment>
<dbReference type="GO" id="GO:0005267">
    <property type="term" value="F:potassium channel activity"/>
    <property type="evidence" value="ECO:0007669"/>
    <property type="project" value="UniProtKB-KW"/>
</dbReference>
<evidence type="ECO:0000256" key="18">
    <source>
        <dbReference type="SAM" id="Phobius"/>
    </source>
</evidence>
<feature type="transmembrane region" description="Helical" evidence="18">
    <location>
        <begin position="710"/>
        <end position="730"/>
    </location>
</feature>
<dbReference type="GO" id="GO:0016020">
    <property type="term" value="C:membrane"/>
    <property type="evidence" value="ECO:0007669"/>
    <property type="project" value="InterPro"/>
</dbReference>
<feature type="transmembrane region" description="Helical" evidence="18">
    <location>
        <begin position="526"/>
        <end position="546"/>
    </location>
</feature>
<feature type="transmembrane region" description="Helical" evidence="18">
    <location>
        <begin position="50"/>
        <end position="71"/>
    </location>
</feature>
<keyword evidence="15 17" id="KW-0739">Sodium transport</keyword>
<keyword evidence="16 17" id="KW-0407">Ion channel</keyword>
<dbReference type="Gene3D" id="1.10.287.770">
    <property type="entry name" value="YojJ-like"/>
    <property type="match status" value="1"/>
</dbReference>
<feature type="transmembrane region" description="Helical" evidence="18">
    <location>
        <begin position="561"/>
        <end position="580"/>
    </location>
</feature>
<keyword evidence="9" id="KW-0630">Potassium</keyword>
<feature type="transmembrane region" description="Helical" evidence="18">
    <location>
        <begin position="435"/>
        <end position="453"/>
    </location>
</feature>
<dbReference type="GO" id="GO:0042802">
    <property type="term" value="F:identical protein binding"/>
    <property type="evidence" value="ECO:0007669"/>
    <property type="project" value="InterPro"/>
</dbReference>
<evidence type="ECO:0000256" key="9">
    <source>
        <dbReference type="ARBA" id="ARBA00022958"/>
    </source>
</evidence>
<keyword evidence="4 17" id="KW-0813">Transport</keyword>
<proteinExistence type="inferred from homology"/>
<dbReference type="WBParaSite" id="TCONS_00013199.p1">
    <property type="protein sequence ID" value="TCONS_00013199.p1"/>
    <property type="gene ID" value="XLOC_009008"/>
</dbReference>
<keyword evidence="14" id="KW-0325">Glycoprotein</keyword>
<evidence type="ECO:0000256" key="8">
    <source>
        <dbReference type="ARBA" id="ARBA00022826"/>
    </source>
</evidence>
<keyword evidence="19" id="KW-1185">Reference proteome</keyword>
<evidence type="ECO:0000256" key="7">
    <source>
        <dbReference type="ARBA" id="ARBA00022692"/>
    </source>
</evidence>
<keyword evidence="13 18" id="KW-0472">Membrane</keyword>
<keyword evidence="6" id="KW-0633">Potassium transport</keyword>
<keyword evidence="8" id="KW-0631">Potassium channel</keyword>
<dbReference type="PRINTS" id="PR01078">
    <property type="entry name" value="AMINACHANNEL"/>
</dbReference>
<protein>
    <submittedName>
        <fullName evidence="20">Uncharacterized protein</fullName>
    </submittedName>
</protein>
<evidence type="ECO:0000256" key="16">
    <source>
        <dbReference type="ARBA" id="ARBA00023303"/>
    </source>
</evidence>
<accession>A0AAF5DIJ8</accession>
<dbReference type="GO" id="GO:0005272">
    <property type="term" value="F:sodium channel activity"/>
    <property type="evidence" value="ECO:0007669"/>
    <property type="project" value="UniProtKB-KW"/>
</dbReference>
<evidence type="ECO:0000256" key="1">
    <source>
        <dbReference type="ARBA" id="ARBA00004127"/>
    </source>
</evidence>